<keyword evidence="1" id="KW-0732">Signal</keyword>
<name>Q2ILM0_ANADE</name>
<dbReference type="KEGG" id="ade:Adeh_2778"/>
<gene>
    <name evidence="3" type="ordered locus">Adeh_2778</name>
</gene>
<dbReference type="EMBL" id="CP000251">
    <property type="protein sequence ID" value="ABC82548.1"/>
    <property type="molecule type" value="Genomic_DNA"/>
</dbReference>
<dbReference type="InterPro" id="IPR012334">
    <property type="entry name" value="Pectin_lyas_fold"/>
</dbReference>
<proteinExistence type="predicted"/>
<dbReference type="HOGENOM" id="CLU_398309_0_0_7"/>
<reference evidence="3 4" key="1">
    <citation type="submission" date="2006-01" db="EMBL/GenBank/DDBJ databases">
        <title>Complete sequence of Anaeromyxobacter dehalogenans 2CP-C.</title>
        <authorList>
            <consortium name="US DOE Joint Genome Institute"/>
            <person name="Copeland A."/>
            <person name="Lucas S."/>
            <person name="Lapidus A."/>
            <person name="Barry K."/>
            <person name="Detter J.C."/>
            <person name="Glavina T."/>
            <person name="Hammon N."/>
            <person name="Israni S."/>
            <person name="Pitluck S."/>
            <person name="Brettin T."/>
            <person name="Bruce D."/>
            <person name="Han C."/>
            <person name="Tapia R."/>
            <person name="Gilna P."/>
            <person name="Kiss H."/>
            <person name="Schmutz J."/>
            <person name="Larimer F."/>
            <person name="Land M."/>
            <person name="Kyrpides N."/>
            <person name="Anderson I."/>
            <person name="Sanford R.A."/>
            <person name="Ritalahti K.M."/>
            <person name="Thomas H.S."/>
            <person name="Kirby J.R."/>
            <person name="Zhulin I.B."/>
            <person name="Loeffler F.E."/>
            <person name="Richardson P."/>
        </authorList>
    </citation>
    <scope>NUCLEOTIDE SEQUENCE [LARGE SCALE GENOMIC DNA]</scope>
    <source>
        <strain evidence="3 4">2CP-C</strain>
    </source>
</reference>
<evidence type="ECO:0000313" key="4">
    <source>
        <dbReference type="Proteomes" id="UP000001935"/>
    </source>
</evidence>
<sequence>MPAAARTCAAPGDTAVRPAILALLLAAAAGSARGAAPSAALPPRDLCAEAGIPVERCTRWQPGIPGGIPRRTKICATLDAAALGDGRADAAGAIQSAIARCPEGSVVFLPAGTYRITSSIMLDKGVVLRGAGPAATRIRYDSPRDLAAVYVAKLWPEYNEPAVDVTADVPKGAMAIPVASTKGFAPGDIVQIDQLDDPAYVDHGGCRWMKRGPNRGDDRRPASPEGYRAQGQTVEVIGVAGKTLRLAAPVHLGFRAALKPQVFKPTGPMTPSGPTLKYAGVEDLYVTGGRNGMIVMMNAAYSWIANVESDGSPATGLGMKGAHVTLESCFRCVVRDSYLHDATEVRQGGGAYGLSVMSQSSDCLVENNVIFNLNKPLVMRASGGGNVVAYNYVEDAWTGAMPSMQETTIDGGHASFPHMELFEGNWAAHIGTDAVWGNSGWLTFFRNHASAQQLRSGTAPETFDVAAIGLEARGHFMTVVGNVLGVPEKGLVYEVRSNPPGTGQPAVYRIGHRANGGNGGGDSNAYEDPQRPGTTARTLLRHGNFDFVTNRTIWDPAIPSRSLPPSLYLTEKPAFFAERPWPWVDPDGSLKLRTLPAKERFDLLQARRPSR</sequence>
<organism evidence="3 4">
    <name type="scientific">Anaeromyxobacter dehalogenans (strain 2CP-C)</name>
    <dbReference type="NCBI Taxonomy" id="290397"/>
    <lineage>
        <taxon>Bacteria</taxon>
        <taxon>Pseudomonadati</taxon>
        <taxon>Myxococcota</taxon>
        <taxon>Myxococcia</taxon>
        <taxon>Myxococcales</taxon>
        <taxon>Cystobacterineae</taxon>
        <taxon>Anaeromyxobacteraceae</taxon>
        <taxon>Anaeromyxobacter</taxon>
    </lineage>
</organism>
<dbReference type="Proteomes" id="UP000001935">
    <property type="component" value="Chromosome"/>
</dbReference>
<dbReference type="InterPro" id="IPR024535">
    <property type="entry name" value="RHGA/B-epi-like_pectate_lyase"/>
</dbReference>
<evidence type="ECO:0000313" key="3">
    <source>
        <dbReference type="EMBL" id="ABC82548.1"/>
    </source>
</evidence>
<evidence type="ECO:0000259" key="2">
    <source>
        <dbReference type="Pfam" id="PF12708"/>
    </source>
</evidence>
<dbReference type="SUPFAM" id="SSF51126">
    <property type="entry name" value="Pectin lyase-like"/>
    <property type="match status" value="1"/>
</dbReference>
<feature type="chain" id="PRO_5004210512" description="Rhamnogalacturonase A/B/Epimerase-like pectate lyase domain-containing protein" evidence="1">
    <location>
        <begin position="35"/>
        <end position="611"/>
    </location>
</feature>
<dbReference type="InterPro" id="IPR011050">
    <property type="entry name" value="Pectin_lyase_fold/virulence"/>
</dbReference>
<dbReference type="Gene3D" id="2.160.20.10">
    <property type="entry name" value="Single-stranded right-handed beta-helix, Pectin lyase-like"/>
    <property type="match status" value="2"/>
</dbReference>
<evidence type="ECO:0000256" key="1">
    <source>
        <dbReference type="SAM" id="SignalP"/>
    </source>
</evidence>
<dbReference type="Pfam" id="PF12708">
    <property type="entry name" value="Pect-lyase_RHGA_epim"/>
    <property type="match status" value="1"/>
</dbReference>
<protein>
    <recommendedName>
        <fullName evidence="2">Rhamnogalacturonase A/B/Epimerase-like pectate lyase domain-containing protein</fullName>
    </recommendedName>
</protein>
<dbReference type="OrthoDB" id="8174330at2"/>
<feature type="signal peptide" evidence="1">
    <location>
        <begin position="1"/>
        <end position="34"/>
    </location>
</feature>
<dbReference type="STRING" id="290397.Adeh_2778"/>
<dbReference type="AlphaFoldDB" id="Q2ILM0"/>
<dbReference type="eggNOG" id="COG5434">
    <property type="taxonomic scope" value="Bacteria"/>
</dbReference>
<accession>Q2ILM0</accession>
<feature type="domain" description="Rhamnogalacturonase A/B/Epimerase-like pectate lyase" evidence="2">
    <location>
        <begin position="79"/>
        <end position="140"/>
    </location>
</feature>